<dbReference type="PROSITE" id="PS51094">
    <property type="entry name" value="PTS_EIIA_TYPE_2"/>
    <property type="match status" value="1"/>
</dbReference>
<name>A0A1H7CY00_9FIRM</name>
<dbReference type="InterPro" id="IPR002178">
    <property type="entry name" value="PTS_EIIA_type-2_dom"/>
</dbReference>
<protein>
    <submittedName>
        <fullName evidence="2">PTS system, galactitol-specific IIA component</fullName>
    </submittedName>
</protein>
<dbReference type="STRING" id="84035.SAMN05660742_12726"/>
<proteinExistence type="predicted"/>
<accession>A0A1H7CY00</accession>
<evidence type="ECO:0000313" key="3">
    <source>
        <dbReference type="Proteomes" id="UP000199662"/>
    </source>
</evidence>
<dbReference type="InterPro" id="IPR051541">
    <property type="entry name" value="PTS_SugarTrans_NitroReg"/>
</dbReference>
<dbReference type="CDD" id="cd00211">
    <property type="entry name" value="PTS_IIA_fru"/>
    <property type="match status" value="1"/>
</dbReference>
<dbReference type="PANTHER" id="PTHR47738:SF3">
    <property type="entry name" value="PHOSPHOTRANSFERASE SYSTEM MANNITOL_FRUCTOSE-SPECIFIC IIA DOMAIN CONTAINING PROTEIN"/>
    <property type="match status" value="1"/>
</dbReference>
<dbReference type="EMBL" id="FNZK01000027">
    <property type="protein sequence ID" value="SEJ94479.1"/>
    <property type="molecule type" value="Genomic_DNA"/>
</dbReference>
<sequence>MCETEKFFCLGMNIKPEYMMLNIKASTDVEAIKILAENFFKAGAVKDTFVPAILLREKNFCTGLQFEEAGIAIPHTDAIHVNYPAVAIGKLENPVVFQSMGAPNTPVKVEIMFMLAIKEPHKQIEFLQLLMTKFQEENLLRRLMKCNTAEELTEKFIACLV</sequence>
<organism evidence="2 3">
    <name type="scientific">Propionispira arboris</name>
    <dbReference type="NCBI Taxonomy" id="84035"/>
    <lineage>
        <taxon>Bacteria</taxon>
        <taxon>Bacillati</taxon>
        <taxon>Bacillota</taxon>
        <taxon>Negativicutes</taxon>
        <taxon>Selenomonadales</taxon>
        <taxon>Selenomonadaceae</taxon>
        <taxon>Propionispira</taxon>
    </lineage>
</organism>
<evidence type="ECO:0000313" key="2">
    <source>
        <dbReference type="EMBL" id="SEJ94479.1"/>
    </source>
</evidence>
<gene>
    <name evidence="2" type="ORF">SAMN05660742_12726</name>
</gene>
<feature type="domain" description="PTS EIIA type-2" evidence="1">
    <location>
        <begin position="12"/>
        <end position="161"/>
    </location>
</feature>
<dbReference type="Pfam" id="PF00359">
    <property type="entry name" value="PTS_EIIA_2"/>
    <property type="match status" value="1"/>
</dbReference>
<dbReference type="RefSeq" id="WP_091835539.1">
    <property type="nucleotide sequence ID" value="NZ_FNZK01000027.1"/>
</dbReference>
<dbReference type="SUPFAM" id="SSF55804">
    <property type="entry name" value="Phoshotransferase/anion transport protein"/>
    <property type="match status" value="1"/>
</dbReference>
<dbReference type="Proteomes" id="UP000199662">
    <property type="component" value="Unassembled WGS sequence"/>
</dbReference>
<dbReference type="Gene3D" id="3.40.930.10">
    <property type="entry name" value="Mannitol-specific EII, Chain A"/>
    <property type="match status" value="1"/>
</dbReference>
<dbReference type="AlphaFoldDB" id="A0A1H7CY00"/>
<reference evidence="2 3" key="1">
    <citation type="submission" date="2016-10" db="EMBL/GenBank/DDBJ databases">
        <authorList>
            <person name="de Groot N.N."/>
        </authorList>
    </citation>
    <scope>NUCLEOTIDE SEQUENCE [LARGE SCALE GENOMIC DNA]</scope>
    <source>
        <strain evidence="2 3">DSM 2179</strain>
    </source>
</reference>
<dbReference type="PANTHER" id="PTHR47738">
    <property type="entry name" value="PTS SYSTEM FRUCTOSE-LIKE EIIA COMPONENT-RELATED"/>
    <property type="match status" value="1"/>
</dbReference>
<evidence type="ECO:0000259" key="1">
    <source>
        <dbReference type="PROSITE" id="PS51094"/>
    </source>
</evidence>
<keyword evidence="3" id="KW-1185">Reference proteome</keyword>
<dbReference type="InterPro" id="IPR016152">
    <property type="entry name" value="PTrfase/Anion_transptr"/>
</dbReference>